<dbReference type="GO" id="GO:0004070">
    <property type="term" value="F:aspartate carbamoyltransferase activity"/>
    <property type="evidence" value="ECO:0007669"/>
    <property type="project" value="UniProtKB-EC"/>
</dbReference>
<evidence type="ECO:0000313" key="3">
    <source>
        <dbReference type="EMBL" id="MPN19039.1"/>
    </source>
</evidence>
<keyword evidence="1 3" id="KW-0808">Transferase</keyword>
<dbReference type="InterPro" id="IPR036901">
    <property type="entry name" value="Asp/Orn_carbamoylTrfase_sf"/>
</dbReference>
<name>A0A645FZH2_9ZZZZ</name>
<dbReference type="GO" id="GO:0006520">
    <property type="term" value="P:amino acid metabolic process"/>
    <property type="evidence" value="ECO:0007669"/>
    <property type="project" value="InterPro"/>
</dbReference>
<dbReference type="Gene3D" id="3.40.50.1370">
    <property type="entry name" value="Aspartate/ornithine carbamoyltransferase"/>
    <property type="match status" value="1"/>
</dbReference>
<organism evidence="3">
    <name type="scientific">bioreactor metagenome</name>
    <dbReference type="NCBI Taxonomy" id="1076179"/>
    <lineage>
        <taxon>unclassified sequences</taxon>
        <taxon>metagenomes</taxon>
        <taxon>ecological metagenomes</taxon>
    </lineage>
</organism>
<sequence length="153" mass="16987">MKVAVVGDVVHSRVARSNIYGLTKMGAKVVLAGPPTLLPAPGCEMPGVEYCYHVEDAVRDADVVMALRIQLERQKKGLFPSVREYSRYFGIDPKMMQLARPDALVMHPGPMNRGVEISSYVADSDQSFINEQVTNGVAVRMALLYMMTRREGR</sequence>
<dbReference type="EC" id="2.1.3.2" evidence="3"/>
<comment type="caution">
    <text evidence="3">The sequence shown here is derived from an EMBL/GenBank/DDBJ whole genome shotgun (WGS) entry which is preliminary data.</text>
</comment>
<dbReference type="PANTHER" id="PTHR45753">
    <property type="entry name" value="ORNITHINE CARBAMOYLTRANSFERASE, MITOCHONDRIAL"/>
    <property type="match status" value="1"/>
</dbReference>
<evidence type="ECO:0000259" key="2">
    <source>
        <dbReference type="Pfam" id="PF00185"/>
    </source>
</evidence>
<evidence type="ECO:0000256" key="1">
    <source>
        <dbReference type="ARBA" id="ARBA00022679"/>
    </source>
</evidence>
<dbReference type="SUPFAM" id="SSF53671">
    <property type="entry name" value="Aspartate/ornithine carbamoyltransferase"/>
    <property type="match status" value="1"/>
</dbReference>
<reference evidence="3" key="1">
    <citation type="submission" date="2019-08" db="EMBL/GenBank/DDBJ databases">
        <authorList>
            <person name="Kucharzyk K."/>
            <person name="Murdoch R.W."/>
            <person name="Higgins S."/>
            <person name="Loffler F."/>
        </authorList>
    </citation>
    <scope>NUCLEOTIDE SEQUENCE</scope>
</reference>
<dbReference type="Pfam" id="PF00185">
    <property type="entry name" value="OTCace"/>
    <property type="match status" value="1"/>
</dbReference>
<protein>
    <submittedName>
        <fullName evidence="3">Aspartate carbamoyltransferase</fullName>
        <ecNumber evidence="3">2.1.3.2</ecNumber>
    </submittedName>
</protein>
<dbReference type="PANTHER" id="PTHR45753:SF6">
    <property type="entry name" value="ASPARTATE CARBAMOYLTRANSFERASE"/>
    <property type="match status" value="1"/>
</dbReference>
<dbReference type="PRINTS" id="PR00101">
    <property type="entry name" value="ATCASE"/>
</dbReference>
<dbReference type="AlphaFoldDB" id="A0A645FZH2"/>
<dbReference type="InterPro" id="IPR006131">
    <property type="entry name" value="Asp_carbamoyltransf_Asp/Orn-bd"/>
</dbReference>
<dbReference type="GO" id="GO:0016597">
    <property type="term" value="F:amino acid binding"/>
    <property type="evidence" value="ECO:0007669"/>
    <property type="project" value="InterPro"/>
</dbReference>
<proteinExistence type="predicted"/>
<gene>
    <name evidence="3" type="primary">pyrB_42</name>
    <name evidence="3" type="ORF">SDC9_166405</name>
</gene>
<dbReference type="EMBL" id="VSSQ01066517">
    <property type="protein sequence ID" value="MPN19039.1"/>
    <property type="molecule type" value="Genomic_DNA"/>
</dbReference>
<accession>A0A645FZH2</accession>
<feature type="domain" description="Aspartate/ornithine carbamoyltransferase Asp/Orn-binding" evidence="2">
    <location>
        <begin position="2"/>
        <end position="147"/>
    </location>
</feature>
<dbReference type="GO" id="GO:0005829">
    <property type="term" value="C:cytosol"/>
    <property type="evidence" value="ECO:0007669"/>
    <property type="project" value="TreeGrafter"/>
</dbReference>